<feature type="active site" evidence="10">
    <location>
        <position position="258"/>
    </location>
</feature>
<evidence type="ECO:0000256" key="4">
    <source>
        <dbReference type="ARBA" id="ARBA00022670"/>
    </source>
</evidence>
<dbReference type="GO" id="GO:0006508">
    <property type="term" value="P:proteolysis"/>
    <property type="evidence" value="ECO:0007669"/>
    <property type="project" value="UniProtKB-KW"/>
</dbReference>
<evidence type="ECO:0000256" key="1">
    <source>
        <dbReference type="ARBA" id="ARBA00004613"/>
    </source>
</evidence>
<dbReference type="InterPro" id="IPR001461">
    <property type="entry name" value="Aspartic_peptidase_A1"/>
</dbReference>
<evidence type="ECO:0000256" key="9">
    <source>
        <dbReference type="ARBA" id="ARBA00023180"/>
    </source>
</evidence>
<feature type="active site" evidence="10">
    <location>
        <position position="37"/>
    </location>
</feature>
<keyword evidence="6" id="KW-0064">Aspartyl protease</keyword>
<evidence type="ECO:0000256" key="3">
    <source>
        <dbReference type="ARBA" id="ARBA00022525"/>
    </source>
</evidence>
<dbReference type="WBParaSite" id="PTRK_0001739600.1">
    <property type="protein sequence ID" value="PTRK_0001739600.1"/>
    <property type="gene ID" value="PTRK_0001739600"/>
</dbReference>
<dbReference type="GO" id="GO:0005576">
    <property type="term" value="C:extracellular region"/>
    <property type="evidence" value="ECO:0007669"/>
    <property type="project" value="UniProtKB-SubCell"/>
</dbReference>
<keyword evidence="9" id="KW-0325">Glycoprotein</keyword>
<evidence type="ECO:0000256" key="11">
    <source>
        <dbReference type="PIRSR" id="PIRSR601461-2"/>
    </source>
</evidence>
<dbReference type="PRINTS" id="PR00792">
    <property type="entry name" value="PEPSIN"/>
</dbReference>
<comment type="subcellular location">
    <subcellularLocation>
        <location evidence="1">Secreted</location>
    </subcellularLocation>
</comment>
<evidence type="ECO:0000256" key="10">
    <source>
        <dbReference type="PIRSR" id="PIRSR601461-1"/>
    </source>
</evidence>
<dbReference type="Pfam" id="PF00026">
    <property type="entry name" value="Asp"/>
    <property type="match status" value="1"/>
</dbReference>
<evidence type="ECO:0000256" key="5">
    <source>
        <dbReference type="ARBA" id="ARBA00022729"/>
    </source>
</evidence>
<dbReference type="Proteomes" id="UP000038045">
    <property type="component" value="Unplaced"/>
</dbReference>
<keyword evidence="7" id="KW-0378">Hydrolase</keyword>
<keyword evidence="5" id="KW-0732">Signal</keyword>
<keyword evidence="4" id="KW-0645">Protease</keyword>
<comment type="similarity">
    <text evidence="2">Belongs to the peptidase A1 family.</text>
</comment>
<dbReference type="FunFam" id="2.40.70.10:FF:000058">
    <property type="entry name" value="ASpartyl Protease"/>
    <property type="match status" value="1"/>
</dbReference>
<feature type="domain" description="Peptidase A1" evidence="12">
    <location>
        <begin position="19"/>
        <end position="365"/>
    </location>
</feature>
<dbReference type="GO" id="GO:0005764">
    <property type="term" value="C:lysosome"/>
    <property type="evidence" value="ECO:0007669"/>
    <property type="project" value="TreeGrafter"/>
</dbReference>
<keyword evidence="13" id="KW-1185">Reference proteome</keyword>
<dbReference type="STRING" id="131310.A0A0N5A659"/>
<dbReference type="SUPFAM" id="SSF50630">
    <property type="entry name" value="Acid proteases"/>
    <property type="match status" value="1"/>
</dbReference>
<evidence type="ECO:0000313" key="14">
    <source>
        <dbReference type="WBParaSite" id="PTRK_0001739600.1"/>
    </source>
</evidence>
<evidence type="ECO:0000256" key="6">
    <source>
        <dbReference type="ARBA" id="ARBA00022750"/>
    </source>
</evidence>
<dbReference type="InterPro" id="IPR021109">
    <property type="entry name" value="Peptidase_aspartic_dom_sf"/>
</dbReference>
<dbReference type="PROSITE" id="PS51767">
    <property type="entry name" value="PEPTIDASE_A1"/>
    <property type="match status" value="1"/>
</dbReference>
<dbReference type="Gene3D" id="2.40.70.10">
    <property type="entry name" value="Acid Proteases"/>
    <property type="match status" value="4"/>
</dbReference>
<dbReference type="AlphaFoldDB" id="A0A0N5A659"/>
<evidence type="ECO:0000256" key="8">
    <source>
        <dbReference type="ARBA" id="ARBA00023157"/>
    </source>
</evidence>
<evidence type="ECO:0000256" key="7">
    <source>
        <dbReference type="ARBA" id="ARBA00022801"/>
    </source>
</evidence>
<proteinExistence type="inferred from homology"/>
<keyword evidence="8 11" id="KW-1015">Disulfide bond</keyword>
<name>A0A0N5A659_PARTI</name>
<sequence length="370" mass="41031">MKTLASTEQQVHDFDDIELLTNITIGTPGQTFSVIPDTGSSNLWVPDITCSDKKLKCNLVCRISLLCNIFCDKSCCDKSKINKYTKSHCDGKVKFNSKKSSTYTKNGTLFTLQYGTGNVSGFIGIDTVGLISINDSILEIENTTFGQVTKASSDIISTPADGVMGLGFSNSNSKNNIPVLTNAANQKLFDKNMFTVYLPYVGNDNGMITFGGLDSDHCNSYVDYHPLSSNLYWQFNMQGIYISNGANFQFNFWEALSDTSTSYIGGPAFVVNIIAQFANANYSAEYEAFMIDCNAYIPDIYLFSSTKVFSIPKKLLVDRYDENICALAMFGIENNGYAPQWILGHPFIKSYCHVYDLDNMRIGFASLRVN</sequence>
<dbReference type="PANTHER" id="PTHR47966:SF45">
    <property type="entry name" value="PEPTIDASE A1 DOMAIN-CONTAINING PROTEIN"/>
    <property type="match status" value="1"/>
</dbReference>
<dbReference type="InterPro" id="IPR033121">
    <property type="entry name" value="PEPTIDASE_A1"/>
</dbReference>
<accession>A0A0N5A659</accession>
<organism evidence="13 14">
    <name type="scientific">Parastrongyloides trichosuri</name>
    <name type="common">Possum-specific nematode worm</name>
    <dbReference type="NCBI Taxonomy" id="131310"/>
    <lineage>
        <taxon>Eukaryota</taxon>
        <taxon>Metazoa</taxon>
        <taxon>Ecdysozoa</taxon>
        <taxon>Nematoda</taxon>
        <taxon>Chromadorea</taxon>
        <taxon>Rhabditida</taxon>
        <taxon>Tylenchina</taxon>
        <taxon>Panagrolaimomorpha</taxon>
        <taxon>Strongyloidoidea</taxon>
        <taxon>Strongyloididae</taxon>
        <taxon>Parastrongyloides</taxon>
    </lineage>
</organism>
<keyword evidence="3" id="KW-0964">Secreted</keyword>
<protein>
    <submittedName>
        <fullName evidence="14">Peptidase A1 domain-containing protein</fullName>
    </submittedName>
</protein>
<reference evidence="14" key="1">
    <citation type="submission" date="2017-02" db="UniProtKB">
        <authorList>
            <consortium name="WormBaseParasite"/>
        </authorList>
    </citation>
    <scope>IDENTIFICATION</scope>
</reference>
<dbReference type="InterPro" id="IPR034164">
    <property type="entry name" value="Pepsin-like_dom"/>
</dbReference>
<evidence type="ECO:0000256" key="2">
    <source>
        <dbReference type="ARBA" id="ARBA00007447"/>
    </source>
</evidence>
<feature type="disulfide bond" evidence="11">
    <location>
        <begin position="50"/>
        <end position="89"/>
    </location>
</feature>
<dbReference type="CDD" id="cd05471">
    <property type="entry name" value="pepsin_like"/>
    <property type="match status" value="1"/>
</dbReference>
<evidence type="ECO:0000313" key="13">
    <source>
        <dbReference type="Proteomes" id="UP000038045"/>
    </source>
</evidence>
<dbReference type="PANTHER" id="PTHR47966">
    <property type="entry name" value="BETA-SITE APP-CLEAVING ENZYME, ISOFORM A-RELATED"/>
    <property type="match status" value="1"/>
</dbReference>
<evidence type="ECO:0000259" key="12">
    <source>
        <dbReference type="PROSITE" id="PS51767"/>
    </source>
</evidence>
<dbReference type="GO" id="GO:0004190">
    <property type="term" value="F:aspartic-type endopeptidase activity"/>
    <property type="evidence" value="ECO:0007669"/>
    <property type="project" value="UniProtKB-KW"/>
</dbReference>